<comment type="caution">
    <text evidence="1">The sequence shown here is derived from an EMBL/GenBank/DDBJ whole genome shotgun (WGS) entry which is preliminary data.</text>
</comment>
<evidence type="ECO:0000313" key="2">
    <source>
        <dbReference type="Proteomes" id="UP001205965"/>
    </source>
</evidence>
<name>A0ABT2FV73_9CORY</name>
<evidence type="ECO:0000313" key="1">
    <source>
        <dbReference type="EMBL" id="MCS5478854.1"/>
    </source>
</evidence>
<reference evidence="1 2" key="1">
    <citation type="submission" date="2022-08" db="EMBL/GenBank/DDBJ databases">
        <title>YIM 101645 draft genome.</title>
        <authorList>
            <person name="Chen X."/>
        </authorList>
    </citation>
    <scope>NUCLEOTIDE SEQUENCE [LARGE SCALE GENOMIC DNA]</scope>
    <source>
        <strain evidence="1 2">YIM 101645</strain>
    </source>
</reference>
<protein>
    <submittedName>
        <fullName evidence="1">Uncharacterized protein</fullName>
    </submittedName>
</protein>
<keyword evidence="2" id="KW-1185">Reference proteome</keyword>
<accession>A0ABT2FV73</accession>
<proteinExistence type="predicted"/>
<gene>
    <name evidence="1" type="ORF">NYP18_04200</name>
</gene>
<organism evidence="1 2">
    <name type="scientific">Corynebacterium lemuris</name>
    <dbReference type="NCBI Taxonomy" id="1859292"/>
    <lineage>
        <taxon>Bacteria</taxon>
        <taxon>Bacillati</taxon>
        <taxon>Actinomycetota</taxon>
        <taxon>Actinomycetes</taxon>
        <taxon>Mycobacteriales</taxon>
        <taxon>Corynebacteriaceae</taxon>
        <taxon>Corynebacterium</taxon>
    </lineage>
</organism>
<dbReference type="Proteomes" id="UP001205965">
    <property type="component" value="Unassembled WGS sequence"/>
</dbReference>
<sequence>MVVFGTVGLGAIHMINSGEEDPVEAVTRILVGGLPRPHADAFLPDGDGDGGRVIDQQLPRPGLLELPRQGRIPLDRLITPSRRPCLSPSVAD</sequence>
<dbReference type="EMBL" id="JANWTC010000002">
    <property type="protein sequence ID" value="MCS5478854.1"/>
    <property type="molecule type" value="Genomic_DNA"/>
</dbReference>
<dbReference type="RefSeq" id="WP_259426927.1">
    <property type="nucleotide sequence ID" value="NZ_JANWTC010000002.1"/>
</dbReference>